<evidence type="ECO:0000256" key="5">
    <source>
        <dbReference type="ARBA" id="ARBA00023098"/>
    </source>
</evidence>
<comment type="cofactor">
    <cofactor evidence="8">
        <name>FAD</name>
        <dbReference type="ChEBI" id="CHEBI:57692"/>
    </cofactor>
    <text evidence="8">Binds 1 FAD per subunit.</text>
</comment>
<evidence type="ECO:0000313" key="10">
    <source>
        <dbReference type="EMBL" id="PAV07069.1"/>
    </source>
</evidence>
<dbReference type="Pfam" id="PF13450">
    <property type="entry name" value="NAD_binding_8"/>
    <property type="match status" value="1"/>
</dbReference>
<reference evidence="10 12" key="2">
    <citation type="journal article" date="2017" name="BMC Genomics">
        <title>Genomic analysis of methanogenic archaea reveals a shift towards energy conservation.</title>
        <authorList>
            <person name="Gilmore S.P."/>
            <person name="Henske J.K."/>
            <person name="Sexton J.A."/>
            <person name="Solomon K.V."/>
            <person name="Seppala S."/>
            <person name="Yoo J.I."/>
            <person name="Huyett L.M."/>
            <person name="Pressman A."/>
            <person name="Cogan J.Z."/>
            <person name="Kivenson V."/>
            <person name="Peng X."/>
            <person name="Tan Y."/>
            <person name="Valentine D.L."/>
            <person name="O'Malley M.A."/>
        </authorList>
    </citation>
    <scope>NUCLEOTIDE SEQUENCE [LARGE SCALE GENOMIC DNA]</scope>
    <source>
        <strain evidence="10 12">1R-7</strain>
    </source>
</reference>
<comment type="caution">
    <text evidence="8">Lacks conserved residue(s) required for the propagation of feature annotation.</text>
</comment>
<dbReference type="EMBL" id="LMVN01000023">
    <property type="protein sequence ID" value="PAV07069.1"/>
    <property type="molecule type" value="Genomic_DNA"/>
</dbReference>
<evidence type="ECO:0000256" key="1">
    <source>
        <dbReference type="ARBA" id="ARBA00022516"/>
    </source>
</evidence>
<comment type="pathway">
    <text evidence="8">Membrane lipid metabolism; glycerophospholipid metabolism.</text>
</comment>
<feature type="binding site" evidence="8">
    <location>
        <position position="124"/>
    </location>
    <ligand>
        <name>FAD</name>
        <dbReference type="ChEBI" id="CHEBI:57692"/>
    </ligand>
</feature>
<feature type="binding site" evidence="8">
    <location>
        <position position="292"/>
    </location>
    <ligand>
        <name>FAD</name>
        <dbReference type="ChEBI" id="CHEBI:57692"/>
    </ligand>
</feature>
<comment type="catalytic activity">
    <reaction evidence="8">
        <text>a 2,3-bis-O-phytanyl-sn-glycerol 1-phospholipid + 8 A = a 2,3-bis-O-(geranylgeranyl)-sn-glycerol 1-phospholipid + 8 AH2</text>
        <dbReference type="Rhea" id="RHEA:64376"/>
        <dbReference type="ChEBI" id="CHEBI:13193"/>
        <dbReference type="ChEBI" id="CHEBI:17499"/>
        <dbReference type="ChEBI" id="CHEBI:138139"/>
        <dbReference type="ChEBI" id="CHEBI:138140"/>
    </reaction>
</comment>
<feature type="domain" description="Digeranylgeranylglycerophospholipid reductase catalytic" evidence="9">
    <location>
        <begin position="177"/>
        <end position="259"/>
    </location>
</feature>
<dbReference type="InterPro" id="IPR011777">
    <property type="entry name" value="Geranylgeranyl_Rdtase_fam"/>
</dbReference>
<feature type="binding site" evidence="8">
    <location>
        <position position="100"/>
    </location>
    <ligand>
        <name>FAD</name>
        <dbReference type="ChEBI" id="CHEBI:57692"/>
    </ligand>
</feature>
<name>A0A2A2HCB7_9EURY</name>
<proteinExistence type="inferred from homology"/>
<dbReference type="NCBIfam" id="TIGR02032">
    <property type="entry name" value="GG-red-SF"/>
    <property type="match status" value="1"/>
</dbReference>
<gene>
    <name evidence="10" type="ORF">ASJ82_02235</name>
    <name evidence="11" type="ORF">MSCUN_15600</name>
</gene>
<dbReference type="Proteomes" id="UP000246004">
    <property type="component" value="Unassembled WGS sequence"/>
</dbReference>
<comment type="catalytic activity">
    <reaction evidence="8">
        <text>archaetidylserine + 8 AH2 = 2,3-bis-O-phytanyl-sn-glycero-3-phospho-L-serine + 8 A</text>
        <dbReference type="Rhea" id="RHEA:84215"/>
        <dbReference type="ChEBI" id="CHEBI:13193"/>
        <dbReference type="ChEBI" id="CHEBI:17499"/>
        <dbReference type="ChEBI" id="CHEBI:71517"/>
        <dbReference type="ChEBI" id="CHEBI:74853"/>
    </reaction>
</comment>
<dbReference type="PANTHER" id="PTHR42685">
    <property type="entry name" value="GERANYLGERANYL DIPHOSPHATE REDUCTASE"/>
    <property type="match status" value="1"/>
</dbReference>
<dbReference type="GO" id="GO:0016020">
    <property type="term" value="C:membrane"/>
    <property type="evidence" value="ECO:0007669"/>
    <property type="project" value="GOC"/>
</dbReference>
<comment type="catalytic activity">
    <reaction evidence="8">
        <text>2,3-bis-O-(phytanyl)-sn-glycerol 1-phosphate + 8 A = 2,3-bis-O-(geranylgeranyl)-sn-glycerol 1-phosphate + 8 AH2</text>
        <dbReference type="Rhea" id="RHEA:64368"/>
        <dbReference type="ChEBI" id="CHEBI:13193"/>
        <dbReference type="ChEBI" id="CHEBI:17499"/>
        <dbReference type="ChEBI" id="CHEBI:58837"/>
        <dbReference type="ChEBI" id="CHEBI:73125"/>
    </reaction>
</comment>
<evidence type="ECO:0000256" key="6">
    <source>
        <dbReference type="ARBA" id="ARBA00023209"/>
    </source>
</evidence>
<reference evidence="11 13" key="1">
    <citation type="submission" date="2016-04" db="EMBL/GenBank/DDBJ databases">
        <title>Genome sequence of Methanosphaera cuniculi DSM 4103.</title>
        <authorList>
            <person name="Poehlein A."/>
            <person name="Seedorf H."/>
            <person name="Daniel R."/>
        </authorList>
    </citation>
    <scope>NUCLEOTIDE SEQUENCE [LARGE SCALE GENOMIC DNA]</scope>
    <source>
        <strain evidence="11 13">DSM 4103</strain>
    </source>
</reference>
<dbReference type="OrthoDB" id="6062at2157"/>
<dbReference type="UniPathway" id="UPA00940"/>
<dbReference type="HAMAP" id="MF_01287">
    <property type="entry name" value="DGGGPL_reductase"/>
    <property type="match status" value="1"/>
</dbReference>
<keyword evidence="6 8" id="KW-0594">Phospholipid biosynthesis</keyword>
<dbReference type="Pfam" id="PF22578">
    <property type="entry name" value="GGR_cat"/>
    <property type="match status" value="1"/>
</dbReference>
<dbReference type="GO" id="GO:0045550">
    <property type="term" value="F:geranylgeranyl reductase activity"/>
    <property type="evidence" value="ECO:0007669"/>
    <property type="project" value="InterPro"/>
</dbReference>
<organism evidence="10 12">
    <name type="scientific">Methanosphaera cuniculi</name>
    <dbReference type="NCBI Taxonomy" id="1077256"/>
    <lineage>
        <taxon>Archaea</taxon>
        <taxon>Methanobacteriati</taxon>
        <taxon>Methanobacteriota</taxon>
        <taxon>Methanomada group</taxon>
        <taxon>Methanobacteria</taxon>
        <taxon>Methanobacteriales</taxon>
        <taxon>Methanobacteriaceae</taxon>
        <taxon>Methanosphaera</taxon>
    </lineage>
</organism>
<keyword evidence="4 8" id="KW-0560">Oxidoreductase</keyword>
<evidence type="ECO:0000259" key="9">
    <source>
        <dbReference type="Pfam" id="PF22578"/>
    </source>
</evidence>
<dbReference type="SUPFAM" id="SSF51905">
    <property type="entry name" value="FAD/NAD(P)-binding domain"/>
    <property type="match status" value="1"/>
</dbReference>
<dbReference type="InterPro" id="IPR036188">
    <property type="entry name" value="FAD/NAD-bd_sf"/>
</dbReference>
<feature type="binding site" evidence="8">
    <location>
        <position position="33"/>
    </location>
    <ligand>
        <name>FAD</name>
        <dbReference type="ChEBI" id="CHEBI:57692"/>
    </ligand>
</feature>
<evidence type="ECO:0000256" key="8">
    <source>
        <dbReference type="HAMAP-Rule" id="MF_01287"/>
    </source>
</evidence>
<feature type="binding site" evidence="8">
    <location>
        <position position="293"/>
    </location>
    <ligand>
        <name>FAD</name>
        <dbReference type="ChEBI" id="CHEBI:57692"/>
    </ligand>
</feature>
<dbReference type="InterPro" id="IPR050407">
    <property type="entry name" value="Geranylgeranyl_reductase"/>
</dbReference>
<dbReference type="InterPro" id="IPR023590">
    <property type="entry name" value="DGGGPL_reductase"/>
</dbReference>
<keyword evidence="1 8" id="KW-0444">Lipid biosynthesis</keyword>
<evidence type="ECO:0000313" key="12">
    <source>
        <dbReference type="Proteomes" id="UP000217528"/>
    </source>
</evidence>
<dbReference type="PRINTS" id="PR00420">
    <property type="entry name" value="RNGMNOXGNASE"/>
</dbReference>
<dbReference type="GO" id="GO:0050660">
    <property type="term" value="F:flavin adenine dinucleotide binding"/>
    <property type="evidence" value="ECO:0007669"/>
    <property type="project" value="UniProtKB-UniRule"/>
</dbReference>
<dbReference type="RefSeq" id="WP_095608992.1">
    <property type="nucleotide sequence ID" value="NZ_LMVN01000023.1"/>
</dbReference>
<dbReference type="GO" id="GO:0046467">
    <property type="term" value="P:membrane lipid biosynthetic process"/>
    <property type="evidence" value="ECO:0007669"/>
    <property type="project" value="InterPro"/>
</dbReference>
<comment type="similarity">
    <text evidence="8">Belongs to the geranylgeranyl reductase family. DGGGPL reductase subfamily.</text>
</comment>
<evidence type="ECO:0000313" key="13">
    <source>
        <dbReference type="Proteomes" id="UP000246004"/>
    </source>
</evidence>
<evidence type="ECO:0000256" key="4">
    <source>
        <dbReference type="ARBA" id="ARBA00023002"/>
    </source>
</evidence>
<feature type="binding site" evidence="8">
    <location>
        <position position="45"/>
    </location>
    <ligand>
        <name>FAD</name>
        <dbReference type="ChEBI" id="CHEBI:57692"/>
    </ligand>
</feature>
<accession>A0A2A2HCB7</accession>
<feature type="binding site" evidence="8">
    <location>
        <position position="44"/>
    </location>
    <ligand>
        <name>FAD</name>
        <dbReference type="ChEBI" id="CHEBI:57692"/>
    </ligand>
</feature>
<comment type="function">
    <text evidence="8">Is involved in the reduction of 2,3-digeranylgeranylglycerophospholipids (unsaturated archaeols) into 2,3-diphytanylglycerophospholipids (saturated archaeols) in the biosynthesis of archaeal membrane lipids. Catalyzes the formation of archaetidic acid (2,3-di-O-phytanyl-sn-glyceryl phosphate) from 2,3-di-O-geranylgeranylglyceryl phosphate (DGGGP) via the hydrogenation of each double bond of the isoprenoid chains. Is also probably able to reduce double bonds of geranyl groups in CDP-2,3-bis-O-(geranylgeranyl)-sn-glycerol and archaetidylserine, thus acting at various stages in the biosynthesis of archaeal membrane lipids.</text>
</comment>
<dbReference type="AlphaFoldDB" id="A0A2A2HCB7"/>
<sequence length="393" mass="42332">MIETDILVVGAGPSGSLAAKEAALKGANVLLIDRKSEIGSPKRCAEGVSKEGLKELGIKPDPRWIARELDGVRLVAPDNTNVFLDTSTIPIPEAGYILERKVFDKHMAMDAARAGAEIMIKTNAKSLKRIDDGFIVEADHMGEPIEIKAKIIIAADGPESRIGRMAGLKCNTPAEHMESCVQFEMAGVDMVNNQDISLFFGSVAPGGYVWIFPKGDDIANVGIGVLKSKTDKSAYDHLVDFIKTCPETKNAQPVEINVGGDPVDGLMSDRIGDNILVVGDAAGFVNPLTGGGINSALESGVYAGIVAAQAIEDENYSKRNLKEYVKLTDEHIGKNYKKYNAAKAYLLSLSDEELNEIAAAFKDEEFSEVTPRSLIKRLIKVSPKALLKLGKLF</sequence>
<dbReference type="Gene3D" id="3.50.50.60">
    <property type="entry name" value="FAD/NAD(P)-binding domain"/>
    <property type="match status" value="1"/>
</dbReference>
<feature type="binding site" evidence="8">
    <location>
        <position position="280"/>
    </location>
    <ligand>
        <name>FAD</name>
        <dbReference type="ChEBI" id="CHEBI:57692"/>
    </ligand>
</feature>
<dbReference type="PANTHER" id="PTHR42685:SF18">
    <property type="entry name" value="DIGERANYLGERANYLGLYCEROPHOSPHOLIPID REDUCTASE"/>
    <property type="match status" value="1"/>
</dbReference>
<dbReference type="EC" id="1.3.-.-" evidence="8"/>
<evidence type="ECO:0000256" key="3">
    <source>
        <dbReference type="ARBA" id="ARBA00022827"/>
    </source>
</evidence>
<keyword evidence="12" id="KW-1185">Reference proteome</keyword>
<dbReference type="GO" id="GO:0046474">
    <property type="term" value="P:glycerophospholipid biosynthetic process"/>
    <property type="evidence" value="ECO:0007669"/>
    <property type="project" value="UniProtKB-UniRule"/>
</dbReference>
<dbReference type="Gene3D" id="3.30.9.10">
    <property type="entry name" value="D-Amino Acid Oxidase, subunit A, domain 2"/>
    <property type="match status" value="1"/>
</dbReference>
<feature type="binding site" evidence="8">
    <location>
        <position position="47"/>
    </location>
    <ligand>
        <name>FAD</name>
        <dbReference type="ChEBI" id="CHEBI:57692"/>
    </ligand>
</feature>
<dbReference type="InterPro" id="IPR054715">
    <property type="entry name" value="GGR_cat"/>
</dbReference>
<dbReference type="GO" id="GO:0016628">
    <property type="term" value="F:oxidoreductase activity, acting on the CH-CH group of donors, NAD or NADP as acceptor"/>
    <property type="evidence" value="ECO:0007669"/>
    <property type="project" value="InterPro"/>
</dbReference>
<comment type="caution">
    <text evidence="10">The sequence shown here is derived from an EMBL/GenBank/DDBJ whole genome shotgun (WGS) entry which is preliminary data.</text>
</comment>
<keyword evidence="7 8" id="KW-1208">Phospholipid metabolism</keyword>
<protein>
    <recommendedName>
        <fullName evidence="8">Digeranylgeranylglycerophospholipid reductase</fullName>
        <shortName evidence="8">DGGGPL reductase</shortName>
        <ecNumber evidence="8">1.3.-.-</ecNumber>
    </recommendedName>
    <alternativeName>
        <fullName evidence="8">2,3-bis-O-geranylgeranylglyceryl phosphate reductase</fullName>
    </alternativeName>
    <alternativeName>
        <fullName evidence="8">Geranylgeranyl reductase</fullName>
        <shortName evidence="8">GGR</shortName>
    </alternativeName>
</protein>
<comment type="catalytic activity">
    <reaction evidence="8">
        <text>CDP-2,3-bis-O-(geranylgeranyl)-sn-glycerol + 8 AH2 = CDP-2,3-bis-O-(phytanyl)-sn-glycerol + 8 A</text>
        <dbReference type="Rhea" id="RHEA:84207"/>
        <dbReference type="ChEBI" id="CHEBI:13193"/>
        <dbReference type="ChEBI" id="CHEBI:17499"/>
        <dbReference type="ChEBI" id="CHEBI:58838"/>
        <dbReference type="ChEBI" id="CHEBI:74004"/>
    </reaction>
</comment>
<evidence type="ECO:0000256" key="2">
    <source>
        <dbReference type="ARBA" id="ARBA00022630"/>
    </source>
</evidence>
<evidence type="ECO:0000313" key="11">
    <source>
        <dbReference type="EMBL" id="PWL07583.1"/>
    </source>
</evidence>
<keyword evidence="5 8" id="KW-0443">Lipid metabolism</keyword>
<comment type="miscellaneous">
    <text evidence="8">Reduction reaction proceeds via syn addition of hydrogen for double bonds.</text>
</comment>
<dbReference type="Proteomes" id="UP000217528">
    <property type="component" value="Unassembled WGS sequence"/>
</dbReference>
<keyword evidence="3 8" id="KW-0274">FAD</keyword>
<keyword evidence="2 8" id="KW-0285">Flavoprotein</keyword>
<evidence type="ECO:0000256" key="7">
    <source>
        <dbReference type="ARBA" id="ARBA00023264"/>
    </source>
</evidence>
<dbReference type="EMBL" id="LWMS01000047">
    <property type="protein sequence ID" value="PWL07583.1"/>
    <property type="molecule type" value="Genomic_DNA"/>
</dbReference>